<feature type="transmembrane region" description="Helical" evidence="1">
    <location>
        <begin position="64"/>
        <end position="85"/>
    </location>
</feature>
<dbReference type="Proteomes" id="UP000242694">
    <property type="component" value="Unassembled WGS sequence"/>
</dbReference>
<keyword evidence="3" id="KW-1185">Reference proteome</keyword>
<evidence type="ECO:0000313" key="3">
    <source>
        <dbReference type="Proteomes" id="UP000242694"/>
    </source>
</evidence>
<proteinExistence type="predicted"/>
<sequence length="167" mass="19314">MDKFKQSWKKITLGIVSDRDEREEQIMNSKLVTLFLVSYWLILLFTLISFAFDAYMHTFSMGTFLFLVLTLIESLAIIFSLKNAGVDKEVAYSQTEYKIMLKKLKFQCVSASILFVGVGFLFNIFSQFINQQHFNLDILDIVGWLIGGIFFGVLIYFLGKSKIKIEQ</sequence>
<dbReference type="RefSeq" id="WP_107393073.1">
    <property type="nucleotide sequence ID" value="NZ_JALKTO010000005.1"/>
</dbReference>
<evidence type="ECO:0000256" key="1">
    <source>
        <dbReference type="SAM" id="Phobius"/>
    </source>
</evidence>
<dbReference type="EMBL" id="PZDI01000048">
    <property type="protein sequence ID" value="PTH15548.1"/>
    <property type="molecule type" value="Genomic_DNA"/>
</dbReference>
<evidence type="ECO:0008006" key="4">
    <source>
        <dbReference type="Google" id="ProtNLM"/>
    </source>
</evidence>
<feature type="transmembrane region" description="Helical" evidence="1">
    <location>
        <begin position="106"/>
        <end position="129"/>
    </location>
</feature>
<keyword evidence="1" id="KW-0472">Membrane</keyword>
<gene>
    <name evidence="2" type="ORF">BU607_08825</name>
</gene>
<protein>
    <recommendedName>
        <fullName evidence="4">DUF3278 domain-containing protein</fullName>
    </recommendedName>
</protein>
<keyword evidence="1" id="KW-1133">Transmembrane helix</keyword>
<evidence type="ECO:0000313" key="2">
    <source>
        <dbReference type="EMBL" id="PTH15548.1"/>
    </source>
</evidence>
<feature type="transmembrane region" description="Helical" evidence="1">
    <location>
        <begin position="31"/>
        <end position="52"/>
    </location>
</feature>
<name>A0ABX5ID84_9STAP</name>
<accession>A0ABX5ID84</accession>
<comment type="caution">
    <text evidence="2">The sequence shown here is derived from an EMBL/GenBank/DDBJ whole genome shotgun (WGS) entry which is preliminary data.</text>
</comment>
<keyword evidence="1" id="KW-0812">Transmembrane</keyword>
<organism evidence="2 3">
    <name type="scientific">Staphylococcus auricularis</name>
    <dbReference type="NCBI Taxonomy" id="29379"/>
    <lineage>
        <taxon>Bacteria</taxon>
        <taxon>Bacillati</taxon>
        <taxon>Bacillota</taxon>
        <taxon>Bacilli</taxon>
        <taxon>Bacillales</taxon>
        <taxon>Staphylococcaceae</taxon>
        <taxon>Staphylococcus</taxon>
    </lineage>
</organism>
<feature type="transmembrane region" description="Helical" evidence="1">
    <location>
        <begin position="141"/>
        <end position="159"/>
    </location>
</feature>
<reference evidence="2 3" key="1">
    <citation type="journal article" date="2016" name="Front. Microbiol.">
        <title>Comprehensive Phylogenetic Analysis of Bovine Non-aureus Staphylococci Species Based on Whole-Genome Sequencing.</title>
        <authorList>
            <person name="Naushad S."/>
            <person name="Barkema H.W."/>
            <person name="Luby C."/>
            <person name="Condas L.A."/>
            <person name="Nobrega D.B."/>
            <person name="Carson D.A."/>
            <person name="De Buck J."/>
        </authorList>
    </citation>
    <scope>NUCLEOTIDE SEQUENCE [LARGE SCALE GENOMIC DNA]</scope>
    <source>
        <strain evidence="2 3">SNUC 993</strain>
    </source>
</reference>